<protein>
    <submittedName>
        <fullName evidence="1">Uncharacterized protein</fullName>
    </submittedName>
</protein>
<dbReference type="Proteomes" id="UP000182894">
    <property type="component" value="Unassembled WGS sequence"/>
</dbReference>
<evidence type="ECO:0000313" key="2">
    <source>
        <dbReference type="Proteomes" id="UP000182894"/>
    </source>
</evidence>
<dbReference type="RefSeq" id="WP_062384583.1">
    <property type="nucleotide sequence ID" value="NZ_BBQJ01000051.1"/>
</dbReference>
<dbReference type="AlphaFoldDB" id="A0A1G8U8W7"/>
<organism evidence="1 2">
    <name type="scientific">Pseudomonas abietaniphila</name>
    <dbReference type="NCBI Taxonomy" id="89065"/>
    <lineage>
        <taxon>Bacteria</taxon>
        <taxon>Pseudomonadati</taxon>
        <taxon>Pseudomonadota</taxon>
        <taxon>Gammaproteobacteria</taxon>
        <taxon>Pseudomonadales</taxon>
        <taxon>Pseudomonadaceae</taxon>
        <taxon>Pseudomonas</taxon>
    </lineage>
</organism>
<accession>A0A1G8U8W7</accession>
<dbReference type="OrthoDB" id="6984782at2"/>
<gene>
    <name evidence="1" type="ORF">SAMN05216605_13324</name>
</gene>
<sequence>MNNLTQHLRRDLQGVAADLKRSAVELVRIADRLSQAGNEPDAQALHRMIKVFQDGEEKVSTIVDGINVGGIVRLDSVSA</sequence>
<keyword evidence="2" id="KW-1185">Reference proteome</keyword>
<reference evidence="2" key="1">
    <citation type="submission" date="2016-10" db="EMBL/GenBank/DDBJ databases">
        <authorList>
            <person name="Varghese N."/>
            <person name="Submissions S."/>
        </authorList>
    </citation>
    <scope>NUCLEOTIDE SEQUENCE [LARGE SCALE GENOMIC DNA]</scope>
    <source>
        <strain evidence="2">ATCC 700689</strain>
    </source>
</reference>
<name>A0A1G8U8W7_9PSED</name>
<proteinExistence type="predicted"/>
<evidence type="ECO:0000313" key="1">
    <source>
        <dbReference type="EMBL" id="SDJ50212.1"/>
    </source>
</evidence>
<dbReference type="EMBL" id="FNCO01000033">
    <property type="protein sequence ID" value="SDJ50212.1"/>
    <property type="molecule type" value="Genomic_DNA"/>
</dbReference>